<dbReference type="Pfam" id="PF17966">
    <property type="entry name" value="Muc_B2"/>
    <property type="match status" value="1"/>
</dbReference>
<sequence length="121" mass="13210">VPYKPGKDGVNDAINRYVTRTIIVKEPGKEPQTITQTVHFTNEDKDGNSGYKDPVTGEIKYNTDWHVASDLNAKTGSWEEYTAPSVTGYTPSQAKVEAKTVTAETEAASVTISYTKNADIP</sequence>
<dbReference type="Proteomes" id="UP001385848">
    <property type="component" value="Unassembled WGS sequence"/>
</dbReference>
<dbReference type="RefSeq" id="WP_185954893.1">
    <property type="nucleotide sequence ID" value="NZ_JBBVUL010000045.1"/>
</dbReference>
<keyword evidence="3" id="KW-1185">Reference proteome</keyword>
<dbReference type="EMBL" id="JBBVUL010000045">
    <property type="protein sequence ID" value="MEL0566075.1"/>
    <property type="molecule type" value="Genomic_DNA"/>
</dbReference>
<name>A0ABU9FKE3_LACJE</name>
<evidence type="ECO:0000259" key="1">
    <source>
        <dbReference type="Pfam" id="PF17966"/>
    </source>
</evidence>
<protein>
    <recommendedName>
        <fullName evidence="1">Mub B2-like domain-containing protein</fullName>
    </recommendedName>
</protein>
<comment type="caution">
    <text evidence="2">The sequence shown here is derived from an EMBL/GenBank/DDBJ whole genome shotgun (WGS) entry which is preliminary data.</text>
</comment>
<reference evidence="2 3" key="1">
    <citation type="submission" date="2024-04" db="EMBL/GenBank/DDBJ databases">
        <title>Three lactobacilli isolated from voided urine samples from females with type 2 diabetes.</title>
        <authorList>
            <person name="Kula A."/>
            <person name="Stegman N."/>
            <person name="Putonti C."/>
        </authorList>
    </citation>
    <scope>NUCLEOTIDE SEQUENCE [LARGE SCALE GENOMIC DNA]</scope>
    <source>
        <strain evidence="2 3">1855</strain>
    </source>
</reference>
<evidence type="ECO:0000313" key="2">
    <source>
        <dbReference type="EMBL" id="MEL0566075.1"/>
    </source>
</evidence>
<evidence type="ECO:0000313" key="3">
    <source>
        <dbReference type="Proteomes" id="UP001385848"/>
    </source>
</evidence>
<feature type="non-terminal residue" evidence="2">
    <location>
        <position position="121"/>
    </location>
</feature>
<dbReference type="Gene3D" id="2.60.40.4300">
    <property type="match status" value="1"/>
</dbReference>
<organism evidence="2 3">
    <name type="scientific">Lactobacillus jensenii</name>
    <dbReference type="NCBI Taxonomy" id="109790"/>
    <lineage>
        <taxon>Bacteria</taxon>
        <taxon>Bacillati</taxon>
        <taxon>Bacillota</taxon>
        <taxon>Bacilli</taxon>
        <taxon>Lactobacillales</taxon>
        <taxon>Lactobacillaceae</taxon>
        <taxon>Lactobacillus</taxon>
    </lineage>
</organism>
<dbReference type="InterPro" id="IPR041495">
    <property type="entry name" value="Mub_B2"/>
</dbReference>
<proteinExistence type="predicted"/>
<feature type="domain" description="Mub B2-like" evidence="1">
    <location>
        <begin position="14"/>
        <end position="117"/>
    </location>
</feature>
<accession>A0ABU9FKE3</accession>
<gene>
    <name evidence="2" type="ORF">AAC431_09290</name>
</gene>
<feature type="non-terminal residue" evidence="2">
    <location>
        <position position="1"/>
    </location>
</feature>